<dbReference type="PANTHER" id="PTHR37829">
    <property type="entry name" value="PHAGE-LIKE ELEMENT PBSX PROTEIN XKDT"/>
    <property type="match status" value="1"/>
</dbReference>
<accession>A0A0R2F7A8</accession>
<evidence type="ECO:0000313" key="3">
    <source>
        <dbReference type="Proteomes" id="UP000051442"/>
    </source>
</evidence>
<organism evidence="2 3">
    <name type="scientific">Secundilactobacillus similis DSM 23365 = JCM 2765</name>
    <dbReference type="NCBI Taxonomy" id="1423804"/>
    <lineage>
        <taxon>Bacteria</taxon>
        <taxon>Bacillati</taxon>
        <taxon>Bacillota</taxon>
        <taxon>Bacilli</taxon>
        <taxon>Lactobacillales</taxon>
        <taxon>Lactobacillaceae</taxon>
        <taxon>Secundilactobacillus</taxon>
    </lineage>
</organism>
<dbReference type="EMBL" id="AYZM01000131">
    <property type="protein sequence ID" value="KRN20669.1"/>
    <property type="molecule type" value="Genomic_DNA"/>
</dbReference>
<protein>
    <submittedName>
        <fullName evidence="2">Phage Mu gp47 related protein</fullName>
    </submittedName>
</protein>
<keyword evidence="3" id="KW-1185">Reference proteome</keyword>
<evidence type="ECO:0000313" key="2">
    <source>
        <dbReference type="EMBL" id="KRN20669.1"/>
    </source>
</evidence>
<dbReference type="PATRIC" id="fig|1423804.4.peg.1582"/>
<gene>
    <name evidence="2" type="ORF">FD14_GL001459</name>
</gene>
<dbReference type="PANTHER" id="PTHR37829:SF3">
    <property type="entry name" value="PROTEIN JAYE-RELATED"/>
    <property type="match status" value="1"/>
</dbReference>
<name>A0A0R2F7A8_9LACO</name>
<reference evidence="2 3" key="1">
    <citation type="journal article" date="2015" name="Genome Announc.">
        <title>Expanding the biotechnology potential of lactobacilli through comparative genomics of 213 strains and associated genera.</title>
        <authorList>
            <person name="Sun Z."/>
            <person name="Harris H.M."/>
            <person name="McCann A."/>
            <person name="Guo C."/>
            <person name="Argimon S."/>
            <person name="Zhang W."/>
            <person name="Yang X."/>
            <person name="Jeffery I.B."/>
            <person name="Cooney J.C."/>
            <person name="Kagawa T.F."/>
            <person name="Liu W."/>
            <person name="Song Y."/>
            <person name="Salvetti E."/>
            <person name="Wrobel A."/>
            <person name="Rasinkangas P."/>
            <person name="Parkhill J."/>
            <person name="Rea M.C."/>
            <person name="O'Sullivan O."/>
            <person name="Ritari J."/>
            <person name="Douillard F.P."/>
            <person name="Paul Ross R."/>
            <person name="Yang R."/>
            <person name="Briner A.E."/>
            <person name="Felis G.E."/>
            <person name="de Vos W.M."/>
            <person name="Barrangou R."/>
            <person name="Klaenhammer T.R."/>
            <person name="Caufield P.W."/>
            <person name="Cui Y."/>
            <person name="Zhang H."/>
            <person name="O'Toole P.W."/>
        </authorList>
    </citation>
    <scope>NUCLEOTIDE SEQUENCE [LARGE SCALE GENOMIC DNA]</scope>
    <source>
        <strain evidence="2 3">DSM 23365</strain>
    </source>
</reference>
<comment type="caution">
    <text evidence="2">The sequence shown here is derived from an EMBL/GenBank/DDBJ whole genome shotgun (WGS) entry which is preliminary data.</text>
</comment>
<dbReference type="STRING" id="1423804.FD14_GL001459"/>
<dbReference type="InterPro" id="IPR052399">
    <property type="entry name" value="Phage_Baseplate_Assmbl_Protein"/>
</dbReference>
<dbReference type="AlphaFoldDB" id="A0A0R2F7A8"/>
<dbReference type="InterPro" id="IPR006949">
    <property type="entry name" value="Barrel_Baseplate_J-like"/>
</dbReference>
<dbReference type="Proteomes" id="UP000051442">
    <property type="component" value="Unassembled WGS sequence"/>
</dbReference>
<feature type="domain" description="Baseplate protein J-like barrel" evidence="1">
    <location>
        <begin position="86"/>
        <end position="167"/>
    </location>
</feature>
<sequence>MLTDRQLLDQLEAKSKALFGDDIGTGQNNVLGMYLRVIAWLQTIVNQDVAAVYYANFIDQAEGVSLDHLGANYSVDRNPAQAATVTLNFTGTPGAKVPEGTVYATADAVEFEMIDTVTLTSDGTGSGQAQCTAMDESGNVAADTITVKVENLAGVDTVTNSVQSSGGASLEDDDSYRQRIHLSMESQPGPTYYGLYTALYTLPGVEQVQIVPNLTMDVDQYGNPAKSLHFYVRGGRQDDVGQAILDNIAAGIQTTGTIKVTAKDIGGHTHDVFFDVATIVPIYVQMTLKINDEFNSETSPAEIVQAIKDYLNSLIMGDKVVFTKLYQAIYNVSGVEYVQVAMGRDKAKMGADDIQLDQFETATIDQDTDVEVKTDAG</sequence>
<dbReference type="Pfam" id="PF04865">
    <property type="entry name" value="Baseplate_J"/>
    <property type="match status" value="1"/>
</dbReference>
<proteinExistence type="predicted"/>
<evidence type="ECO:0000259" key="1">
    <source>
        <dbReference type="Pfam" id="PF04865"/>
    </source>
</evidence>